<protein>
    <submittedName>
        <fullName evidence="5">S-layer homology domain-containing protein</fullName>
    </submittedName>
</protein>
<keyword evidence="3" id="KW-0732">Signal</keyword>
<reference evidence="5" key="1">
    <citation type="journal article" date="2021" name="PeerJ">
        <title>Extensive microbial diversity within the chicken gut microbiome revealed by metagenomics and culture.</title>
        <authorList>
            <person name="Gilroy R."/>
            <person name="Ravi A."/>
            <person name="Getino M."/>
            <person name="Pursley I."/>
            <person name="Horton D.L."/>
            <person name="Alikhan N.F."/>
            <person name="Baker D."/>
            <person name="Gharbi K."/>
            <person name="Hall N."/>
            <person name="Watson M."/>
            <person name="Adriaenssens E.M."/>
            <person name="Foster-Nyarko E."/>
            <person name="Jarju S."/>
            <person name="Secka A."/>
            <person name="Antonio M."/>
            <person name="Oren A."/>
            <person name="Chaudhuri R.R."/>
            <person name="La Ragione R."/>
            <person name="Hildebrand F."/>
            <person name="Pallen M.J."/>
        </authorList>
    </citation>
    <scope>NUCLEOTIDE SEQUENCE</scope>
    <source>
        <strain evidence="5">ChiBcec16_6824</strain>
    </source>
</reference>
<dbReference type="EMBL" id="DXDX01000090">
    <property type="protein sequence ID" value="HIY21247.1"/>
    <property type="molecule type" value="Genomic_DNA"/>
</dbReference>
<evidence type="ECO:0000313" key="6">
    <source>
        <dbReference type="Proteomes" id="UP000823868"/>
    </source>
</evidence>
<dbReference type="PROSITE" id="PS51272">
    <property type="entry name" value="SLH"/>
    <property type="match status" value="3"/>
</dbReference>
<feature type="region of interest" description="Disordered" evidence="2">
    <location>
        <begin position="143"/>
        <end position="178"/>
    </location>
</feature>
<evidence type="ECO:0000256" key="2">
    <source>
        <dbReference type="SAM" id="MobiDB-lite"/>
    </source>
</evidence>
<evidence type="ECO:0000313" key="5">
    <source>
        <dbReference type="EMBL" id="HIY21247.1"/>
    </source>
</evidence>
<dbReference type="InterPro" id="IPR044060">
    <property type="entry name" value="Bacterial_rp_domain"/>
</dbReference>
<name>A0A9D1Y8D9_9FIRM</name>
<organism evidence="5 6">
    <name type="scientific">Candidatus Flavonifractor merdigallinarum</name>
    <dbReference type="NCBI Taxonomy" id="2838589"/>
    <lineage>
        <taxon>Bacteria</taxon>
        <taxon>Bacillati</taxon>
        <taxon>Bacillota</taxon>
        <taxon>Clostridia</taxon>
        <taxon>Eubacteriales</taxon>
        <taxon>Oscillospiraceae</taxon>
        <taxon>Flavonifractor</taxon>
    </lineage>
</organism>
<feature type="domain" description="SLH" evidence="4">
    <location>
        <begin position="386"/>
        <end position="443"/>
    </location>
</feature>
<keyword evidence="1" id="KW-0677">Repeat</keyword>
<evidence type="ECO:0000256" key="3">
    <source>
        <dbReference type="SAM" id="SignalP"/>
    </source>
</evidence>
<gene>
    <name evidence="5" type="ORF">H9841_05015</name>
</gene>
<proteinExistence type="predicted"/>
<dbReference type="InterPro" id="IPR051465">
    <property type="entry name" value="Cell_Envelope_Struct_Comp"/>
</dbReference>
<dbReference type="AlphaFoldDB" id="A0A9D1Y8D9"/>
<dbReference type="PANTHER" id="PTHR43308">
    <property type="entry name" value="OUTER MEMBRANE PROTEIN ALPHA-RELATED"/>
    <property type="match status" value="1"/>
</dbReference>
<dbReference type="InterPro" id="IPR001119">
    <property type="entry name" value="SLH_dom"/>
</dbReference>
<feature type="domain" description="SLH" evidence="4">
    <location>
        <begin position="260"/>
        <end position="319"/>
    </location>
</feature>
<dbReference type="Pfam" id="PF00395">
    <property type="entry name" value="SLH"/>
    <property type="match status" value="3"/>
</dbReference>
<sequence length="443" mass="45354">MKRLPFFSRCLALALAVSLLTAPAAWAASAAPQLVLSTQGAATSQTVGLTGLPADTGSLQITLNLSEGGTSYTYVPDSSLNADGLYTTYKQNGSAVTLYLTAKSGTLTQNGALTLGTLTSGTPFTVKGASGFKSLDSASSETLFPTVGDNSSNQGNPSGGSTGGGNNHSDDSGSTSTWSITLSQATGGTLTSSVARAAQGATVTLTAAPESGYVLKTLTVTTAAGKNVSLSSQGNGRYTFTMPAAKVTATAAFAPESTAPTYPFTDVPPGVWYEEAVHYVYDQGLMAGTSEDTFAPELTTSRGMIVTILYRLEGSPAVTSGTTFTDVEQNSWYTAAVAWASSKGIVSGYGEGKFGPTDPITREQMAAILCRYAGYKALDTTKQADLTAFTDAGQVAPYAEAAMGWAVETGLITGTSTTTLSPAGSATRSQAALILMRFSGLFQ</sequence>
<reference evidence="5" key="2">
    <citation type="submission" date="2021-04" db="EMBL/GenBank/DDBJ databases">
        <authorList>
            <person name="Gilroy R."/>
        </authorList>
    </citation>
    <scope>NUCLEOTIDE SEQUENCE</scope>
    <source>
        <strain evidence="5">ChiBcec16_6824</strain>
    </source>
</reference>
<feature type="chain" id="PRO_5039154151" evidence="3">
    <location>
        <begin position="28"/>
        <end position="443"/>
    </location>
</feature>
<dbReference type="Proteomes" id="UP000823868">
    <property type="component" value="Unassembled WGS sequence"/>
</dbReference>
<evidence type="ECO:0000256" key="1">
    <source>
        <dbReference type="ARBA" id="ARBA00022737"/>
    </source>
</evidence>
<comment type="caution">
    <text evidence="5">The sequence shown here is derived from an EMBL/GenBank/DDBJ whole genome shotgun (WGS) entry which is preliminary data.</text>
</comment>
<feature type="domain" description="SLH" evidence="4">
    <location>
        <begin position="320"/>
        <end position="383"/>
    </location>
</feature>
<feature type="signal peptide" evidence="3">
    <location>
        <begin position="1"/>
        <end position="27"/>
    </location>
</feature>
<accession>A0A9D1Y8D9</accession>
<feature type="compositionally biased region" description="Gly residues" evidence="2">
    <location>
        <begin position="157"/>
        <end position="166"/>
    </location>
</feature>
<evidence type="ECO:0000259" key="4">
    <source>
        <dbReference type="PROSITE" id="PS51272"/>
    </source>
</evidence>
<dbReference type="Pfam" id="PF18998">
    <property type="entry name" value="Flg_new_2"/>
    <property type="match status" value="1"/>
</dbReference>